<dbReference type="HOGENOM" id="CLU_1418299_0_0_1"/>
<comment type="caution">
    <text evidence="2">The sequence shown here is derived from an EMBL/GenBank/DDBJ whole genome shotgun (WGS) entry which is preliminary data.</text>
</comment>
<evidence type="ECO:0000256" key="1">
    <source>
        <dbReference type="SAM" id="Phobius"/>
    </source>
</evidence>
<keyword evidence="1" id="KW-0472">Membrane</keyword>
<dbReference type="EMBL" id="ACOL01000407">
    <property type="protein sequence ID" value="EEQ81541.1"/>
    <property type="molecule type" value="Genomic_DNA"/>
</dbReference>
<sequence>MLSKKSLYILSICSVLTTIFIFTILKYTCIFRSHSCASTKISLKDTVLAQFDIDVAFKEYAKIFDTSLNNKEDFVFMTKAYYYIFKIPKKVLEKYYRDVFHEFSKESSTVISSQESEDSILQILNKFQEKLDFLFSIRHTKETYVNAVTTIMEGLVLYRKLDVKLVNFFLRFIRNFDTSLNSLLEDDLKNKLTERKLKEGVLMLSYIEKALIGI</sequence>
<dbReference type="KEGG" id="nce:NCER_101989"/>
<gene>
    <name evidence="2" type="ORF">NCER_101989</name>
</gene>
<accession>C4VB61</accession>
<dbReference type="VEuPathDB" id="MicrosporidiaDB:NCER_101989"/>
<reference evidence="2 3" key="1">
    <citation type="journal article" date="2009" name="PLoS Pathog.">
        <title>Genomic analyses of the microsporidian Nosema ceranae, an emergent pathogen of honey bees.</title>
        <authorList>
            <person name="Cornman R.S."/>
            <person name="Chen Y.P."/>
            <person name="Schatz M.C."/>
            <person name="Street C."/>
            <person name="Zhao Y."/>
            <person name="Desany B."/>
            <person name="Egholm M."/>
            <person name="Hutchison S."/>
            <person name="Pettis J.S."/>
            <person name="Lipkin W.I."/>
            <person name="Evans J.D."/>
        </authorList>
    </citation>
    <scope>NUCLEOTIDE SEQUENCE [LARGE SCALE GENOMIC DNA]</scope>
    <source>
        <strain evidence="2 3">BRL01</strain>
    </source>
</reference>
<keyword evidence="1" id="KW-0812">Transmembrane</keyword>
<evidence type="ECO:0000313" key="3">
    <source>
        <dbReference type="Proteomes" id="UP000009082"/>
    </source>
</evidence>
<name>C4VB61_VAIC1</name>
<evidence type="ECO:0000313" key="2">
    <source>
        <dbReference type="EMBL" id="EEQ81541.1"/>
    </source>
</evidence>
<feature type="transmembrane region" description="Helical" evidence="1">
    <location>
        <begin position="7"/>
        <end position="25"/>
    </location>
</feature>
<dbReference type="AlphaFoldDB" id="C4VB61"/>
<dbReference type="Proteomes" id="UP000009082">
    <property type="component" value="Unassembled WGS sequence"/>
</dbReference>
<dbReference type="InParanoid" id="C4VB61"/>
<protein>
    <submittedName>
        <fullName evidence="2">Uncharacterized protein</fullName>
    </submittedName>
</protein>
<proteinExistence type="predicted"/>
<keyword evidence="1" id="KW-1133">Transmembrane helix</keyword>
<organism evidence="2 3">
    <name type="scientific">Vairimorpha ceranae (strain BRL01)</name>
    <name type="common">Microsporidian parasite</name>
    <name type="synonym">Nosema ceranae</name>
    <dbReference type="NCBI Taxonomy" id="578460"/>
    <lineage>
        <taxon>Eukaryota</taxon>
        <taxon>Fungi</taxon>
        <taxon>Fungi incertae sedis</taxon>
        <taxon>Microsporidia</taxon>
        <taxon>Nosematidae</taxon>
        <taxon>Vairimorpha</taxon>
    </lineage>
</organism>